<evidence type="ECO:0000313" key="2">
    <source>
        <dbReference type="EMBL" id="QPH48382.1"/>
    </source>
</evidence>
<protein>
    <submittedName>
        <fullName evidence="2">Glycosyltransferase family 1 protein</fullName>
    </submittedName>
</protein>
<dbReference type="Proteomes" id="UP000594430">
    <property type="component" value="Chromosome"/>
</dbReference>
<dbReference type="RefSeq" id="WP_196110169.1">
    <property type="nucleotide sequence ID" value="NZ_BQHM01000032.1"/>
</dbReference>
<dbReference type="PANTHER" id="PTHR45947">
    <property type="entry name" value="SULFOQUINOVOSYL TRANSFERASE SQD2"/>
    <property type="match status" value="1"/>
</dbReference>
<dbReference type="GO" id="GO:0016757">
    <property type="term" value="F:glycosyltransferase activity"/>
    <property type="evidence" value="ECO:0007669"/>
    <property type="project" value="TreeGrafter"/>
</dbReference>
<reference evidence="2 3" key="1">
    <citation type="submission" date="2020-11" db="EMBL/GenBank/DDBJ databases">
        <title>Pseudomonas fulva producing VIM-24.</title>
        <authorList>
            <person name="Liu S."/>
        </authorList>
    </citation>
    <scope>NUCLEOTIDE SEQUENCE [LARGE SCALE GENOMIC DNA]</scope>
    <source>
        <strain evidence="2 3">ZDHY414</strain>
    </source>
</reference>
<dbReference type="Gene3D" id="3.40.50.2000">
    <property type="entry name" value="Glycogen Phosphorylase B"/>
    <property type="match status" value="2"/>
</dbReference>
<dbReference type="EMBL" id="CP064946">
    <property type="protein sequence ID" value="QPH48382.1"/>
    <property type="molecule type" value="Genomic_DNA"/>
</dbReference>
<organism evidence="2 3">
    <name type="scientific">Pseudomonas fulva</name>
    <dbReference type="NCBI Taxonomy" id="47880"/>
    <lineage>
        <taxon>Bacteria</taxon>
        <taxon>Pseudomonadati</taxon>
        <taxon>Pseudomonadota</taxon>
        <taxon>Gammaproteobacteria</taxon>
        <taxon>Pseudomonadales</taxon>
        <taxon>Pseudomonadaceae</taxon>
        <taxon>Pseudomonas</taxon>
    </lineage>
</organism>
<proteinExistence type="predicted"/>
<dbReference type="CDD" id="cd03814">
    <property type="entry name" value="GT4-like"/>
    <property type="match status" value="1"/>
</dbReference>
<evidence type="ECO:0000313" key="3">
    <source>
        <dbReference type="Proteomes" id="UP000594430"/>
    </source>
</evidence>
<dbReference type="InterPro" id="IPR028098">
    <property type="entry name" value="Glyco_trans_4-like_N"/>
</dbReference>
<gene>
    <name evidence="2" type="ORF">IZU98_18625</name>
</gene>
<dbReference type="Pfam" id="PF13692">
    <property type="entry name" value="Glyco_trans_1_4"/>
    <property type="match status" value="1"/>
</dbReference>
<dbReference type="InterPro" id="IPR050194">
    <property type="entry name" value="Glycosyltransferase_grp1"/>
</dbReference>
<name>A0A7S9L6E7_9PSED</name>
<evidence type="ECO:0000259" key="1">
    <source>
        <dbReference type="Pfam" id="PF13439"/>
    </source>
</evidence>
<feature type="domain" description="Glycosyltransferase subfamily 4-like N-terminal" evidence="1">
    <location>
        <begin position="19"/>
        <end position="185"/>
    </location>
</feature>
<accession>A0A7S9L6E7</accession>
<dbReference type="AlphaFoldDB" id="A0A7S9L6E7"/>
<dbReference type="PANTHER" id="PTHR45947:SF3">
    <property type="entry name" value="SULFOQUINOVOSYL TRANSFERASE SQD2"/>
    <property type="match status" value="1"/>
</dbReference>
<keyword evidence="2" id="KW-0808">Transferase</keyword>
<dbReference type="SUPFAM" id="SSF53756">
    <property type="entry name" value="UDP-Glycosyltransferase/glycogen phosphorylase"/>
    <property type="match status" value="1"/>
</dbReference>
<dbReference type="Pfam" id="PF13439">
    <property type="entry name" value="Glyco_transf_4"/>
    <property type="match status" value="1"/>
</dbReference>
<sequence>MNTPALHICLVSDTFAPHINGVACILLNLSEGLRLRGHQVSVVRPHQPGEQASGHNPVVRLWRDWPLPGYPGLQRGGVSLHTLTRHWRRQRPDVIYIATEGPVGLSALRTARRLGIAVVSGLHTHVAHPSGQYGMGVVARLLSLYLRWFHHRAVLTLVPSLNQQRWLERRGFERLVHMERGVDAELFNPARRSQALRERWGLSHDDIAVLHVGRLAPEKNLGLLQSCFEALQRALPQRRLRLILVGDGPLRGKLLQQVPEAVLCGVQRGEQLAEHYASSDLFLFPSLTETFGNVVLEAMASGLAVVAYDQATAAQHIGHGHNGALAMPGDAAAFIDAACWLLQDSETLRRVRLNARQHASHQGWSKIVDQFEAHLLSASLSTHGRQAPSMQPLPPL</sequence>